<proteinExistence type="predicted"/>
<organism evidence="2 3">
    <name type="scientific">Marinobacter subterrani</name>
    <dbReference type="NCBI Taxonomy" id="1658765"/>
    <lineage>
        <taxon>Bacteria</taxon>
        <taxon>Pseudomonadati</taxon>
        <taxon>Pseudomonadota</taxon>
        <taxon>Gammaproteobacteria</taxon>
        <taxon>Pseudomonadales</taxon>
        <taxon>Marinobacteraceae</taxon>
        <taxon>Marinobacter</taxon>
    </lineage>
</organism>
<evidence type="ECO:0000313" key="3">
    <source>
        <dbReference type="Proteomes" id="UP000036102"/>
    </source>
</evidence>
<comment type="caution">
    <text evidence="2">The sequence shown here is derived from an EMBL/GenBank/DDBJ whole genome shotgun (WGS) entry which is preliminary data.</text>
</comment>
<dbReference type="AlphaFoldDB" id="A0A0J7J7T7"/>
<name>A0A0J7J7T7_9GAMM</name>
<reference evidence="2 3" key="1">
    <citation type="submission" date="2015-06" db="EMBL/GenBank/DDBJ databases">
        <title>Marinobacter subterrani, a genetically tractable neutrophilic iron-oxidizing strain isolated from the Soudan Iron Mine.</title>
        <authorList>
            <person name="Bonis B.M."/>
            <person name="Gralnick J.A."/>
        </authorList>
    </citation>
    <scope>NUCLEOTIDE SEQUENCE [LARGE SCALE GENOMIC DNA]</scope>
    <source>
        <strain evidence="2 3">JG233</strain>
    </source>
</reference>
<dbReference type="STRING" id="1658765.Msub_10190"/>
<keyword evidence="3" id="KW-1185">Reference proteome</keyword>
<evidence type="ECO:0000313" key="2">
    <source>
        <dbReference type="EMBL" id="KMQ74019.1"/>
    </source>
</evidence>
<dbReference type="Proteomes" id="UP000036102">
    <property type="component" value="Unassembled WGS sequence"/>
</dbReference>
<dbReference type="InterPro" id="IPR043732">
    <property type="entry name" value="DUF5675"/>
</dbReference>
<feature type="domain" description="DUF5675" evidence="1">
    <location>
        <begin position="18"/>
        <end position="143"/>
    </location>
</feature>
<dbReference type="EMBL" id="LFBU01000001">
    <property type="protein sequence ID" value="KMQ74019.1"/>
    <property type="molecule type" value="Genomic_DNA"/>
</dbReference>
<dbReference type="PATRIC" id="fig|1658765.3.peg.184"/>
<sequence>MGRYPAAMTTSNPDTLFLHRAYTDRGVFGTLVTPNRSYHLLERPWLGNRTSVSCIPEGVYTLGLRRSGVVERTTGGQYLHGWEVQDVPGRTYIMMHPANTIDDLEGCLAPGLSTGVLPDNHGTPQWAVLNSFAAFKMLMEDLEARQRWHLDIRTKTPEWP</sequence>
<protein>
    <recommendedName>
        <fullName evidence="1">DUF5675 domain-containing protein</fullName>
    </recommendedName>
</protein>
<accession>A0A0J7J7T7</accession>
<gene>
    <name evidence="2" type="ORF">Msub_10190</name>
</gene>
<evidence type="ECO:0000259" key="1">
    <source>
        <dbReference type="Pfam" id="PF18925"/>
    </source>
</evidence>
<dbReference type="Pfam" id="PF18925">
    <property type="entry name" value="DUF5675"/>
    <property type="match status" value="1"/>
</dbReference>